<sequence length="235" mass="25957">MQRWLAIISACFGPAQSRQPPLSYQCPSKHEIHICRALTQTFGSSCLPALPSFSHLVRLVVRPFPHPSAFGEVVSYAPFTGVIPFYSFAQLSASVVPPLRLSRSHSLPSPKMGSIDVLCIILLYYTIHFALFRPHNNHDFYFNAAWYNIGVDRYGDQAEPLHQVPGFPQKLDAHGSWQQDDDETLSTATTVVSPDVDGEGLLSLNGDSILSGDGEVVLPVDGDRQEGVWFAGRYL</sequence>
<organism evidence="1 2">
    <name type="scientific">Dactylonectria estremocensis</name>
    <dbReference type="NCBI Taxonomy" id="1079267"/>
    <lineage>
        <taxon>Eukaryota</taxon>
        <taxon>Fungi</taxon>
        <taxon>Dikarya</taxon>
        <taxon>Ascomycota</taxon>
        <taxon>Pezizomycotina</taxon>
        <taxon>Sordariomycetes</taxon>
        <taxon>Hypocreomycetidae</taxon>
        <taxon>Hypocreales</taxon>
        <taxon>Nectriaceae</taxon>
        <taxon>Dactylonectria</taxon>
    </lineage>
</organism>
<name>A0A9P9DEH6_9HYPO</name>
<evidence type="ECO:0000313" key="2">
    <source>
        <dbReference type="Proteomes" id="UP000717696"/>
    </source>
</evidence>
<protein>
    <submittedName>
        <fullName evidence="1">Uncharacterized protein</fullName>
    </submittedName>
</protein>
<accession>A0A9P9DEH6</accession>
<dbReference type="AlphaFoldDB" id="A0A9P9DEH6"/>
<comment type="caution">
    <text evidence="1">The sequence shown here is derived from an EMBL/GenBank/DDBJ whole genome shotgun (WGS) entry which is preliminary data.</text>
</comment>
<dbReference type="Proteomes" id="UP000717696">
    <property type="component" value="Unassembled WGS sequence"/>
</dbReference>
<dbReference type="EMBL" id="JAGMUU010000034">
    <property type="protein sequence ID" value="KAH7117281.1"/>
    <property type="molecule type" value="Genomic_DNA"/>
</dbReference>
<reference evidence="1" key="1">
    <citation type="journal article" date="2021" name="Nat. Commun.">
        <title>Genetic determinants of endophytism in the Arabidopsis root mycobiome.</title>
        <authorList>
            <person name="Mesny F."/>
            <person name="Miyauchi S."/>
            <person name="Thiergart T."/>
            <person name="Pickel B."/>
            <person name="Atanasova L."/>
            <person name="Karlsson M."/>
            <person name="Huettel B."/>
            <person name="Barry K.W."/>
            <person name="Haridas S."/>
            <person name="Chen C."/>
            <person name="Bauer D."/>
            <person name="Andreopoulos W."/>
            <person name="Pangilinan J."/>
            <person name="LaButti K."/>
            <person name="Riley R."/>
            <person name="Lipzen A."/>
            <person name="Clum A."/>
            <person name="Drula E."/>
            <person name="Henrissat B."/>
            <person name="Kohler A."/>
            <person name="Grigoriev I.V."/>
            <person name="Martin F.M."/>
            <person name="Hacquard S."/>
        </authorList>
    </citation>
    <scope>NUCLEOTIDE SEQUENCE</scope>
    <source>
        <strain evidence="1">MPI-CAGE-AT-0021</strain>
    </source>
</reference>
<gene>
    <name evidence="1" type="ORF">B0J13DRAFT_571185</name>
</gene>
<proteinExistence type="predicted"/>
<keyword evidence="2" id="KW-1185">Reference proteome</keyword>
<evidence type="ECO:0000313" key="1">
    <source>
        <dbReference type="EMBL" id="KAH7117281.1"/>
    </source>
</evidence>